<evidence type="ECO:0000313" key="6">
    <source>
        <dbReference type="EMBL" id="TDK42874.1"/>
    </source>
</evidence>
<dbReference type="InterPro" id="IPR053138">
    <property type="entry name" value="N-alpha-Ac-DABA_deacetylase"/>
</dbReference>
<accession>A0A4R5UUJ6</accession>
<keyword evidence="2" id="KW-0479">Metal-binding</keyword>
<feature type="domain" description="Succinylglutamate desuccinylase/Aspartoacylase catalytic" evidence="5">
    <location>
        <begin position="44"/>
        <end position="226"/>
    </location>
</feature>
<protein>
    <submittedName>
        <fullName evidence="6">Succinylglutamate desuccinylase/aspartoacylase family protein</fullName>
    </submittedName>
</protein>
<dbReference type="GO" id="GO:0016788">
    <property type="term" value="F:hydrolase activity, acting on ester bonds"/>
    <property type="evidence" value="ECO:0007669"/>
    <property type="project" value="InterPro"/>
</dbReference>
<dbReference type="GO" id="GO:0016811">
    <property type="term" value="F:hydrolase activity, acting on carbon-nitrogen (but not peptide) bonds, in linear amides"/>
    <property type="evidence" value="ECO:0007669"/>
    <property type="project" value="InterPro"/>
</dbReference>
<evidence type="ECO:0000256" key="4">
    <source>
        <dbReference type="ARBA" id="ARBA00022833"/>
    </source>
</evidence>
<evidence type="ECO:0000256" key="2">
    <source>
        <dbReference type="ARBA" id="ARBA00022723"/>
    </source>
</evidence>
<dbReference type="SUPFAM" id="SSF53187">
    <property type="entry name" value="Zn-dependent exopeptidases"/>
    <property type="match status" value="1"/>
</dbReference>
<comment type="caution">
    <text evidence="6">The sequence shown here is derived from an EMBL/GenBank/DDBJ whole genome shotgun (WGS) entry which is preliminary data.</text>
</comment>
<evidence type="ECO:0000259" key="5">
    <source>
        <dbReference type="Pfam" id="PF24827"/>
    </source>
</evidence>
<evidence type="ECO:0000256" key="1">
    <source>
        <dbReference type="ARBA" id="ARBA00001947"/>
    </source>
</evidence>
<dbReference type="GO" id="GO:0046872">
    <property type="term" value="F:metal ion binding"/>
    <property type="evidence" value="ECO:0007669"/>
    <property type="project" value="UniProtKB-KW"/>
</dbReference>
<dbReference type="PIRSF" id="PIRSF039012">
    <property type="entry name" value="ASP"/>
    <property type="match status" value="1"/>
</dbReference>
<dbReference type="CDD" id="cd06251">
    <property type="entry name" value="M14_ASTE_ASPA-like"/>
    <property type="match status" value="1"/>
</dbReference>
<dbReference type="Pfam" id="PF24827">
    <property type="entry name" value="AstE_AspA_cat"/>
    <property type="match status" value="1"/>
</dbReference>
<proteinExistence type="predicted"/>
<dbReference type="PANTHER" id="PTHR37326:SF2">
    <property type="entry name" value="SUCCINYLGLUTAMATE DESUCCINYLASE_ASPARTOACYLASE FAMILY PROTEIN"/>
    <property type="match status" value="1"/>
</dbReference>
<dbReference type="EMBL" id="SMUW01000036">
    <property type="protein sequence ID" value="TDK42874.1"/>
    <property type="molecule type" value="Genomic_DNA"/>
</dbReference>
<gene>
    <name evidence="6" type="ORF">E1898_15710</name>
</gene>
<dbReference type="Gene3D" id="3.40.630.10">
    <property type="entry name" value="Zn peptidases"/>
    <property type="match status" value="1"/>
</dbReference>
<evidence type="ECO:0000313" key="7">
    <source>
        <dbReference type="Proteomes" id="UP000295438"/>
    </source>
</evidence>
<dbReference type="RefSeq" id="WP_133391587.1">
    <property type="nucleotide sequence ID" value="NZ_SMUW01000036.1"/>
</dbReference>
<evidence type="ECO:0000256" key="3">
    <source>
        <dbReference type="ARBA" id="ARBA00022801"/>
    </source>
</evidence>
<dbReference type="Proteomes" id="UP000295438">
    <property type="component" value="Unassembled WGS sequence"/>
</dbReference>
<name>A0A4R5UUJ6_9BACT</name>
<dbReference type="InterPro" id="IPR043795">
    <property type="entry name" value="N-alpha-Ac-DABA-like"/>
</dbReference>
<reference evidence="6 7" key="1">
    <citation type="submission" date="2019-03" db="EMBL/GenBank/DDBJ databases">
        <title>Algoriphagus aquimaris sp. nov., isolated form marine sediment in Pohang, Korea.</title>
        <authorList>
            <person name="Kim J."/>
            <person name="Yoon S.-H."/>
            <person name="Lee S.-S."/>
        </authorList>
    </citation>
    <scope>NUCLEOTIDE SEQUENCE [LARGE SCALE GENOMIC DNA]</scope>
    <source>
        <strain evidence="6 7">F21</strain>
    </source>
</reference>
<comment type="cofactor">
    <cofactor evidence="1">
        <name>Zn(2+)</name>
        <dbReference type="ChEBI" id="CHEBI:29105"/>
    </cofactor>
</comment>
<organism evidence="6 7">
    <name type="scientific">Algoriphagus formosus</name>
    <dbReference type="NCBI Taxonomy" id="2007308"/>
    <lineage>
        <taxon>Bacteria</taxon>
        <taxon>Pseudomonadati</taxon>
        <taxon>Bacteroidota</taxon>
        <taxon>Cytophagia</taxon>
        <taxon>Cytophagales</taxon>
        <taxon>Cyclobacteriaceae</taxon>
        <taxon>Algoriphagus</taxon>
    </lineage>
</organism>
<keyword evidence="7" id="KW-1185">Reference proteome</keyword>
<sequence>MKELSINGVKIRPGQSVNIEIPIAKLPTHTLIDLPIFIRAAKEPGPVVLITGGVHGDEINGIVTARRILDEIDAGLDLLLGTVIIIPLVNIYGFLSNSRTFPDGRDLNRSFPGSKKGSLAGQIAYILSEEIIPQIDLGIDFHTGGRMLANQPQVRVDFKDKRARKLAEVFGTYYVVNSKLIDKSFRKTAYSAGKQLIVFEGGESMRIDELSTDEGVAGTKRILHHLGMIQENPERRDTIVLKESSWIRAKSSGIFNASVKAGDQVKKGQILARITDPYGQIKVPVKAPSDGHIIGLNNLPVINVGEALIHLGKEG</sequence>
<keyword evidence="4" id="KW-0862">Zinc</keyword>
<dbReference type="AlphaFoldDB" id="A0A4R5UUJ6"/>
<dbReference type="InterPro" id="IPR055438">
    <property type="entry name" value="AstE_AspA_cat"/>
</dbReference>
<keyword evidence="3" id="KW-0378">Hydrolase</keyword>
<dbReference type="PANTHER" id="PTHR37326">
    <property type="entry name" value="BLL3975 PROTEIN"/>
    <property type="match status" value="1"/>
</dbReference>